<dbReference type="EMBL" id="ADMS01000052">
    <property type="protein sequence ID" value="EFF76404.1"/>
    <property type="molecule type" value="Genomic_DNA"/>
</dbReference>
<reference evidence="2" key="1">
    <citation type="submission" date="2010-03" db="EMBL/GenBank/DDBJ databases">
        <title>Complete sequence of Mobiluncus curtisii ATCC 43063.</title>
        <authorList>
            <person name="Muzny D."/>
            <person name="Qin X."/>
            <person name="Deng J."/>
            <person name="Jiang H."/>
            <person name="Liu Y."/>
            <person name="Qu J."/>
            <person name="Song X.-Z."/>
            <person name="Zhang L."/>
            <person name="Thornton R."/>
            <person name="Coyle M."/>
            <person name="Francisco L."/>
            <person name="Jackson L."/>
            <person name="Javaid M."/>
            <person name="Korchina V."/>
            <person name="Kovar C."/>
            <person name="Mata R."/>
            <person name="Mathew T."/>
            <person name="Ngo R."/>
            <person name="Nguyen L."/>
            <person name="Nguyen N."/>
            <person name="Okwuonu G."/>
            <person name="Ongeri F."/>
            <person name="Pham C."/>
            <person name="Simmons D."/>
            <person name="Wilczek-Boney K."/>
            <person name="Hale W."/>
            <person name="Jakkamsetti A."/>
            <person name="Pham P."/>
            <person name="Ruth R."/>
            <person name="San Lucas F."/>
            <person name="Warren J."/>
            <person name="Zhang J."/>
            <person name="Zhao Z."/>
            <person name="Zhou C."/>
            <person name="Zhu D."/>
            <person name="Lee S."/>
            <person name="Bess C."/>
            <person name="Blankenburg K."/>
            <person name="Forbes L."/>
            <person name="Fu Q."/>
            <person name="Gubbala S."/>
            <person name="Hirani K."/>
            <person name="Jayaseelan J.C."/>
            <person name="Lara F."/>
            <person name="Munidasa M."/>
            <person name="Palculict T."/>
            <person name="Patil S."/>
            <person name="Pu L.-L."/>
            <person name="Saada N."/>
            <person name="Tang L."/>
            <person name="Weissenberger G."/>
            <person name="Zhu Y."/>
            <person name="Hemphill L."/>
            <person name="Shang Y."/>
            <person name="Youmans B."/>
            <person name="Ayvaz T."/>
            <person name="Ross M."/>
            <person name="Santibanez J."/>
            <person name="Aqrawi P."/>
            <person name="Gross S."/>
            <person name="Joshi V."/>
            <person name="Fowler G."/>
            <person name="Nazareth L."/>
            <person name="Reid J."/>
            <person name="Worley K."/>
            <person name="Petrosino J."/>
            <person name="Highlander S."/>
            <person name="Gibbs R."/>
            <person name="Gibbs R."/>
        </authorList>
    </citation>
    <scope>NUCLEOTIDE SEQUENCE [LARGE SCALE GENOMIC DNA]</scope>
    <source>
        <strain evidence="2">ATCC 43553</strain>
    </source>
</reference>
<sequence length="85" mass="8865">MKSICQGAAMLHSDRSFTTPHAVGVELARRQALALQCGFSADAMRRLLSPGGSAAPAWAISAHRETDRVRGAGAFPFRIGAAAVS</sequence>
<dbReference type="HOGENOM" id="CLU_2662618_0_0_4"/>
<organism evidence="1 2">
    <name type="scientific">Achromobacter piechaudii ATCC 43553</name>
    <dbReference type="NCBI Taxonomy" id="742159"/>
    <lineage>
        <taxon>Bacteria</taxon>
        <taxon>Pseudomonadati</taxon>
        <taxon>Pseudomonadota</taxon>
        <taxon>Betaproteobacteria</taxon>
        <taxon>Burkholderiales</taxon>
        <taxon>Alcaligenaceae</taxon>
        <taxon>Achromobacter</taxon>
    </lineage>
</organism>
<dbReference type="PATRIC" id="fig|742159.3.peg.3386"/>
<dbReference type="Proteomes" id="UP000004510">
    <property type="component" value="Unassembled WGS sequence"/>
</dbReference>
<comment type="caution">
    <text evidence="1">The sequence shown here is derived from an EMBL/GenBank/DDBJ whole genome shotgun (WGS) entry which is preliminary data.</text>
</comment>
<evidence type="ECO:0000313" key="2">
    <source>
        <dbReference type="Proteomes" id="UP000004510"/>
    </source>
</evidence>
<accession>D4XAD9</accession>
<name>D4XAD9_9BURK</name>
<protein>
    <submittedName>
        <fullName evidence="1">Uncharacterized protein</fullName>
    </submittedName>
</protein>
<gene>
    <name evidence="1" type="ORF">HMPREF0004_2436</name>
</gene>
<proteinExistence type="predicted"/>
<evidence type="ECO:0000313" key="1">
    <source>
        <dbReference type="EMBL" id="EFF76404.1"/>
    </source>
</evidence>
<dbReference type="AlphaFoldDB" id="D4XAD9"/>